<protein>
    <submittedName>
        <fullName evidence="1">Uncharacterized protein</fullName>
    </submittedName>
</protein>
<dbReference type="EMBL" id="GECZ01029238">
    <property type="protein sequence ID" value="JAS40531.1"/>
    <property type="molecule type" value="Transcribed_RNA"/>
</dbReference>
<gene>
    <name evidence="1" type="ORF">g.1571</name>
</gene>
<evidence type="ECO:0000313" key="1">
    <source>
        <dbReference type="EMBL" id="JAS40531.1"/>
    </source>
</evidence>
<sequence length="116" mass="13680">MNQLFVQIVKKAEKDFVIQYISTDKKTWYLLPEESKDLKCHTILSSKKPILNAMYAIKNINGYRTIAVKIEDDIQKEYFYESLNICFKELQLEECVSNKLPSRSIEPLQSELEDRI</sequence>
<proteinExistence type="predicted"/>
<dbReference type="AlphaFoldDB" id="A0A1B6ERD1"/>
<organism evidence="1">
    <name type="scientific">Cuerna arida</name>
    <dbReference type="NCBI Taxonomy" id="1464854"/>
    <lineage>
        <taxon>Eukaryota</taxon>
        <taxon>Metazoa</taxon>
        <taxon>Ecdysozoa</taxon>
        <taxon>Arthropoda</taxon>
        <taxon>Hexapoda</taxon>
        <taxon>Insecta</taxon>
        <taxon>Pterygota</taxon>
        <taxon>Neoptera</taxon>
        <taxon>Paraneoptera</taxon>
        <taxon>Hemiptera</taxon>
        <taxon>Auchenorrhyncha</taxon>
        <taxon>Membracoidea</taxon>
        <taxon>Cicadellidae</taxon>
        <taxon>Cicadellinae</taxon>
        <taxon>Proconiini</taxon>
        <taxon>Cuerna</taxon>
    </lineage>
</organism>
<accession>A0A1B6ERD1</accession>
<name>A0A1B6ERD1_9HEMI</name>
<reference evidence="1" key="1">
    <citation type="submission" date="2015-11" db="EMBL/GenBank/DDBJ databases">
        <title>De novo transcriptome assembly of four potential Pierce s Disease insect vectors from Arizona vineyards.</title>
        <authorList>
            <person name="Tassone E.E."/>
        </authorList>
    </citation>
    <scope>NUCLEOTIDE SEQUENCE</scope>
</reference>
<feature type="non-terminal residue" evidence="1">
    <location>
        <position position="116"/>
    </location>
</feature>